<sequence>NLIVDPKTLSRHIDRIYDERKCQLISLFQTIKSFIITVDFWKGYFTGVHYAVVEKLSDEKRPTIHLVAPLRQYLINCCVIHKDDEGGLISIKKFIDDQIKTMWISQDEHLLATILHPQLKHFD</sequence>
<keyword evidence="4" id="KW-1185">Reference proteome</keyword>
<evidence type="ECO:0008006" key="5">
    <source>
        <dbReference type="Google" id="ProtNLM"/>
    </source>
</evidence>
<dbReference type="Proteomes" id="UP000663870">
    <property type="component" value="Unassembled WGS sequence"/>
</dbReference>
<evidence type="ECO:0000313" key="2">
    <source>
        <dbReference type="EMBL" id="CAF1657058.1"/>
    </source>
</evidence>
<dbReference type="EMBL" id="CAJNOH010009985">
    <property type="protein sequence ID" value="CAF1506651.1"/>
    <property type="molecule type" value="Genomic_DNA"/>
</dbReference>
<organism evidence="1 3">
    <name type="scientific">Rotaria sordida</name>
    <dbReference type="NCBI Taxonomy" id="392033"/>
    <lineage>
        <taxon>Eukaryota</taxon>
        <taxon>Metazoa</taxon>
        <taxon>Spiralia</taxon>
        <taxon>Gnathifera</taxon>
        <taxon>Rotifera</taxon>
        <taxon>Eurotatoria</taxon>
        <taxon>Bdelloidea</taxon>
        <taxon>Philodinida</taxon>
        <taxon>Philodinidae</taxon>
        <taxon>Rotaria</taxon>
    </lineage>
</organism>
<feature type="non-terminal residue" evidence="1">
    <location>
        <position position="1"/>
    </location>
</feature>
<protein>
    <recommendedName>
        <fullName evidence="5">Transposase</fullName>
    </recommendedName>
</protein>
<dbReference type="Proteomes" id="UP000663854">
    <property type="component" value="Unassembled WGS sequence"/>
</dbReference>
<gene>
    <name evidence="2" type="ORF">JXQ802_LOCUS55463</name>
    <name evidence="1" type="ORF">PYM288_LOCUS38932</name>
</gene>
<proteinExistence type="predicted"/>
<evidence type="ECO:0000313" key="1">
    <source>
        <dbReference type="EMBL" id="CAF1506651.1"/>
    </source>
</evidence>
<accession>A0A815TK85</accession>
<evidence type="ECO:0000313" key="4">
    <source>
        <dbReference type="Proteomes" id="UP000663870"/>
    </source>
</evidence>
<comment type="caution">
    <text evidence="1">The sequence shown here is derived from an EMBL/GenBank/DDBJ whole genome shotgun (WGS) entry which is preliminary data.</text>
</comment>
<evidence type="ECO:0000313" key="3">
    <source>
        <dbReference type="Proteomes" id="UP000663854"/>
    </source>
</evidence>
<reference evidence="1" key="1">
    <citation type="submission" date="2021-02" db="EMBL/GenBank/DDBJ databases">
        <authorList>
            <person name="Nowell W R."/>
        </authorList>
    </citation>
    <scope>NUCLEOTIDE SEQUENCE</scope>
</reference>
<dbReference type="AlphaFoldDB" id="A0A815TK85"/>
<name>A0A815TK85_9BILA</name>
<dbReference type="EMBL" id="CAJNOL010011794">
    <property type="protein sequence ID" value="CAF1657058.1"/>
    <property type="molecule type" value="Genomic_DNA"/>
</dbReference>